<feature type="compositionally biased region" description="Polar residues" evidence="1">
    <location>
        <begin position="1"/>
        <end position="12"/>
    </location>
</feature>
<feature type="region of interest" description="Disordered" evidence="1">
    <location>
        <begin position="1"/>
        <end position="26"/>
    </location>
</feature>
<accession>A0A1B9HTA6</accession>
<proteinExistence type="predicted"/>
<dbReference type="EMBL" id="CP144527">
    <property type="protein sequence ID" value="WWC72794.1"/>
    <property type="molecule type" value="Genomic_DNA"/>
</dbReference>
<dbReference type="RefSeq" id="XP_019007720.1">
    <property type="nucleotide sequence ID" value="XM_019159048.1"/>
</dbReference>
<organism evidence="2">
    <name type="scientific">Kwoniella pini CBS 10737</name>
    <dbReference type="NCBI Taxonomy" id="1296096"/>
    <lineage>
        <taxon>Eukaryota</taxon>
        <taxon>Fungi</taxon>
        <taxon>Dikarya</taxon>
        <taxon>Basidiomycota</taxon>
        <taxon>Agaricomycotina</taxon>
        <taxon>Tremellomycetes</taxon>
        <taxon>Tremellales</taxon>
        <taxon>Cryptococcaceae</taxon>
        <taxon>Kwoniella</taxon>
    </lineage>
</organism>
<protein>
    <submittedName>
        <fullName evidence="2">Uncharacterized protein</fullName>
    </submittedName>
</protein>
<evidence type="ECO:0000313" key="4">
    <source>
        <dbReference type="Proteomes" id="UP000094020"/>
    </source>
</evidence>
<reference evidence="2" key="1">
    <citation type="submission" date="2013-07" db="EMBL/GenBank/DDBJ databases">
        <title>The Genome Sequence of Cryptococcus pinus CBS10737.</title>
        <authorList>
            <consortium name="The Broad Institute Genome Sequencing Platform"/>
            <person name="Cuomo C."/>
            <person name="Litvintseva A."/>
            <person name="Chen Y."/>
            <person name="Heitman J."/>
            <person name="Sun S."/>
            <person name="Springer D."/>
            <person name="Dromer F."/>
            <person name="Young S.K."/>
            <person name="Zeng Q."/>
            <person name="Gargeya S."/>
            <person name="Fitzgerald M."/>
            <person name="Abouelleil A."/>
            <person name="Alvarado L."/>
            <person name="Berlin A.M."/>
            <person name="Chapman S.B."/>
            <person name="Dewar J."/>
            <person name="Goldberg J."/>
            <person name="Griggs A."/>
            <person name="Gujja S."/>
            <person name="Hansen M."/>
            <person name="Howarth C."/>
            <person name="Imamovic A."/>
            <person name="Larimer J."/>
            <person name="McCowan C."/>
            <person name="Murphy C."/>
            <person name="Pearson M."/>
            <person name="Priest M."/>
            <person name="Roberts A."/>
            <person name="Saif S."/>
            <person name="Shea T."/>
            <person name="Sykes S."/>
            <person name="Wortman J."/>
            <person name="Nusbaum C."/>
            <person name="Birren B."/>
        </authorList>
    </citation>
    <scope>NUCLEOTIDE SEQUENCE [LARGE SCALE GENOMIC DNA]</scope>
    <source>
        <strain evidence="2">CBS 10737</strain>
    </source>
</reference>
<dbReference type="Proteomes" id="UP000094020">
    <property type="component" value="Chromosome 9"/>
</dbReference>
<dbReference type="GeneID" id="30175723"/>
<reference evidence="3" key="4">
    <citation type="submission" date="2024-02" db="EMBL/GenBank/DDBJ databases">
        <title>Comparative genomics of Cryptococcus and Kwoniella reveals pathogenesis evolution and contrasting modes of karyotype evolution via chromosome fusion or intercentromeric recombination.</title>
        <authorList>
            <person name="Coelho M.A."/>
            <person name="David-Palma M."/>
            <person name="Shea T."/>
            <person name="Bowers K."/>
            <person name="McGinley-Smith S."/>
            <person name="Mohammad A.W."/>
            <person name="Gnirke A."/>
            <person name="Yurkov A.M."/>
            <person name="Nowrousian M."/>
            <person name="Sun S."/>
            <person name="Cuomo C.A."/>
            <person name="Heitman J."/>
        </authorList>
    </citation>
    <scope>NUCLEOTIDE SEQUENCE</scope>
    <source>
        <strain evidence="3">CBS 10737</strain>
    </source>
</reference>
<name>A0A1B9HTA6_9TREE</name>
<evidence type="ECO:0000256" key="1">
    <source>
        <dbReference type="SAM" id="MobiDB-lite"/>
    </source>
</evidence>
<dbReference type="KEGG" id="kpin:30175723"/>
<dbReference type="AlphaFoldDB" id="A0A1B9HTA6"/>
<evidence type="ECO:0000313" key="2">
    <source>
        <dbReference type="EMBL" id="OCF46501.1"/>
    </source>
</evidence>
<gene>
    <name evidence="2" type="ORF">I206_07354</name>
    <name evidence="3" type="ORF">I206_106758</name>
</gene>
<reference evidence="3" key="2">
    <citation type="submission" date="2013-07" db="EMBL/GenBank/DDBJ databases">
        <authorList>
            <consortium name="The Broad Institute Genome Sequencing Platform"/>
            <person name="Cuomo C."/>
            <person name="Litvintseva A."/>
            <person name="Chen Y."/>
            <person name="Heitman J."/>
            <person name="Sun S."/>
            <person name="Springer D."/>
            <person name="Dromer F."/>
            <person name="Young S.K."/>
            <person name="Zeng Q."/>
            <person name="Gargeya S."/>
            <person name="Fitzgerald M."/>
            <person name="Abouelleil A."/>
            <person name="Alvarado L."/>
            <person name="Berlin A.M."/>
            <person name="Chapman S.B."/>
            <person name="Dewar J."/>
            <person name="Goldberg J."/>
            <person name="Griggs A."/>
            <person name="Gujja S."/>
            <person name="Hansen M."/>
            <person name="Howarth C."/>
            <person name="Imamovic A."/>
            <person name="Larimer J."/>
            <person name="McCowan C."/>
            <person name="Murphy C."/>
            <person name="Pearson M."/>
            <person name="Priest M."/>
            <person name="Roberts A."/>
            <person name="Saif S."/>
            <person name="Shea T."/>
            <person name="Sykes S."/>
            <person name="Wortman J."/>
            <person name="Nusbaum C."/>
            <person name="Birren B."/>
        </authorList>
    </citation>
    <scope>NUCLEOTIDE SEQUENCE</scope>
    <source>
        <strain evidence="3">CBS 10737</strain>
    </source>
</reference>
<evidence type="ECO:0000313" key="3">
    <source>
        <dbReference type="EMBL" id="WWC72794.1"/>
    </source>
</evidence>
<reference evidence="2" key="3">
    <citation type="submission" date="2016-07" db="EMBL/GenBank/DDBJ databases">
        <title>Evolution of pathogenesis and genome organization in the Tremellales.</title>
        <authorList>
            <person name="Cuomo C."/>
            <person name="Litvintseva A."/>
            <person name="Heitman J."/>
            <person name="Chen Y."/>
            <person name="Sun S."/>
            <person name="Springer D."/>
            <person name="Dromer F."/>
            <person name="Young S."/>
            <person name="Zeng Q."/>
            <person name="Chapman S."/>
            <person name="Gujja S."/>
            <person name="Saif S."/>
            <person name="Birren B."/>
        </authorList>
    </citation>
    <scope>NUCLEOTIDE SEQUENCE</scope>
    <source>
        <strain evidence="2">CBS 10737</strain>
    </source>
</reference>
<sequence>MTSREGSSMHLNNNDEDTNDGPTIDGFTFKNPGEIAYEERDRSRKLLAQGQAFKNGQFQYMYGIIQTVDSINRRLEHLGDWSISGDGNDIYTSISISNKSGKIGKLVSYFNIDDLISRNDNTKEVWMNETLRNSQKNSVVFYPDSSVERYSNLVFDDPAFEDLTGFDKKTIEEKFRAPCEIIWNVVGKHSYYDESKDQSVISQS</sequence>
<keyword evidence="4" id="KW-1185">Reference proteome</keyword>
<dbReference type="EMBL" id="KI894016">
    <property type="protein sequence ID" value="OCF46501.1"/>
    <property type="molecule type" value="Genomic_DNA"/>
</dbReference>